<dbReference type="Pfam" id="PF00460">
    <property type="entry name" value="Flg_bb_rod"/>
    <property type="match status" value="1"/>
</dbReference>
<evidence type="ECO:0000259" key="3">
    <source>
        <dbReference type="Pfam" id="PF06429"/>
    </source>
</evidence>
<dbReference type="PANTHER" id="PTHR30033">
    <property type="entry name" value="FLAGELLAR HOOK-ASSOCIATED PROTEIN 1"/>
    <property type="match status" value="1"/>
</dbReference>
<dbReference type="InterPro" id="IPR002371">
    <property type="entry name" value="FlgK"/>
</dbReference>
<proteinExistence type="inferred from homology"/>
<accession>A0A212KI05</accession>
<gene>
    <name evidence="4" type="ORF">KM92DES2_20043</name>
</gene>
<sequence>MMSSSSLQIGASALNAFSWGTAVTAHNVANVSTAGFEPRRAVYSSNANDQGVSFEAAMKDAGSKVGPSSNWNAANAVLDVTSGIPLEASAPSGTDLAREFTQMISTQHAYEANAQVVRTSDSMLGTLLDIKA</sequence>
<dbReference type="InterPro" id="IPR001444">
    <property type="entry name" value="Flag_bb_rod_N"/>
</dbReference>
<evidence type="ECO:0000256" key="1">
    <source>
        <dbReference type="ARBA" id="ARBA00009677"/>
    </source>
</evidence>
<dbReference type="EMBL" id="FLUP01000002">
    <property type="protein sequence ID" value="SBW11366.1"/>
    <property type="molecule type" value="Genomic_DNA"/>
</dbReference>
<organism evidence="4">
    <name type="scientific">uncultured Desulfovibrio sp</name>
    <dbReference type="NCBI Taxonomy" id="167968"/>
    <lineage>
        <taxon>Bacteria</taxon>
        <taxon>Pseudomonadati</taxon>
        <taxon>Thermodesulfobacteriota</taxon>
        <taxon>Desulfovibrionia</taxon>
        <taxon>Desulfovibrionales</taxon>
        <taxon>Desulfovibrionaceae</taxon>
        <taxon>Desulfovibrio</taxon>
        <taxon>environmental samples</taxon>
    </lineage>
</organism>
<dbReference type="GO" id="GO:0044780">
    <property type="term" value="P:bacterial-type flagellum assembly"/>
    <property type="evidence" value="ECO:0007669"/>
    <property type="project" value="InterPro"/>
</dbReference>
<evidence type="ECO:0000313" key="4">
    <source>
        <dbReference type="EMBL" id="SBW11366.1"/>
    </source>
</evidence>
<feature type="domain" description="Flagellar basal body rod protein N-terminal" evidence="2">
    <location>
        <begin position="7"/>
        <end position="36"/>
    </location>
</feature>
<reference evidence="4" key="1">
    <citation type="submission" date="2016-04" db="EMBL/GenBank/DDBJ databases">
        <authorList>
            <person name="Evans L.H."/>
            <person name="Alamgir A."/>
            <person name="Owens N."/>
            <person name="Weber N.D."/>
            <person name="Virtaneva K."/>
            <person name="Barbian K."/>
            <person name="Babar A."/>
            <person name="Rosenke K."/>
        </authorList>
    </citation>
    <scope>NUCLEOTIDE SEQUENCE</scope>
    <source>
        <strain evidence="4">92-2</strain>
    </source>
</reference>
<dbReference type="GO" id="GO:0005198">
    <property type="term" value="F:structural molecule activity"/>
    <property type="evidence" value="ECO:0007669"/>
    <property type="project" value="InterPro"/>
</dbReference>
<dbReference type="InterPro" id="IPR010930">
    <property type="entry name" value="Flg_bb/hook_C_dom"/>
</dbReference>
<name>A0A212KI05_9BACT</name>
<dbReference type="PANTHER" id="PTHR30033:SF2">
    <property type="entry name" value="FLAGELLAR HOOK PROTEIN"/>
    <property type="match status" value="1"/>
</dbReference>
<dbReference type="AlphaFoldDB" id="A0A212KI05"/>
<comment type="similarity">
    <text evidence="1">Belongs to the flagella basal body rod proteins family.</text>
</comment>
<evidence type="ECO:0008006" key="5">
    <source>
        <dbReference type="Google" id="ProtNLM"/>
    </source>
</evidence>
<protein>
    <recommendedName>
        <fullName evidence="5">Flagellar hook-associated protein 1</fullName>
    </recommendedName>
</protein>
<feature type="domain" description="Flagellar basal-body/hook protein C-terminal" evidence="3">
    <location>
        <begin position="92"/>
        <end position="129"/>
    </location>
</feature>
<dbReference type="Pfam" id="PF06429">
    <property type="entry name" value="Flg_bbr_C"/>
    <property type="match status" value="1"/>
</dbReference>
<evidence type="ECO:0000259" key="2">
    <source>
        <dbReference type="Pfam" id="PF00460"/>
    </source>
</evidence>
<dbReference type="GO" id="GO:0009424">
    <property type="term" value="C:bacterial-type flagellum hook"/>
    <property type="evidence" value="ECO:0007669"/>
    <property type="project" value="InterPro"/>
</dbReference>